<organism evidence="1 2">
    <name type="scientific">Flavobacterium supellecticarium</name>
    <dbReference type="NCBI Taxonomy" id="2565924"/>
    <lineage>
        <taxon>Bacteria</taxon>
        <taxon>Pseudomonadati</taxon>
        <taxon>Bacteroidota</taxon>
        <taxon>Flavobacteriia</taxon>
        <taxon>Flavobacteriales</taxon>
        <taxon>Flavobacteriaceae</taxon>
        <taxon>Flavobacterium</taxon>
    </lineage>
</organism>
<dbReference type="AlphaFoldDB" id="A0A4S4A453"/>
<dbReference type="Pfam" id="PF12864">
    <property type="entry name" value="DUF3822"/>
    <property type="match status" value="1"/>
</dbReference>
<dbReference type="InterPro" id="IPR024213">
    <property type="entry name" value="DUF3822"/>
</dbReference>
<dbReference type="OrthoDB" id="658622at2"/>
<protein>
    <submittedName>
        <fullName evidence="1">DUF3822 family protein</fullName>
    </submittedName>
</protein>
<evidence type="ECO:0000313" key="1">
    <source>
        <dbReference type="EMBL" id="THF53063.1"/>
    </source>
</evidence>
<name>A0A4S4A453_9FLAO</name>
<evidence type="ECO:0000313" key="2">
    <source>
        <dbReference type="Proteomes" id="UP000307507"/>
    </source>
</evidence>
<dbReference type="Gene3D" id="3.30.420.250">
    <property type="match status" value="1"/>
</dbReference>
<reference evidence="1 2" key="1">
    <citation type="submission" date="2019-04" db="EMBL/GenBank/DDBJ databases">
        <title>Flavobacterium sp. nov. isolated from construction timber.</title>
        <authorList>
            <person name="Lin S.-Y."/>
            <person name="Chang C.-T."/>
            <person name="Young C.-C."/>
        </authorList>
    </citation>
    <scope>NUCLEOTIDE SEQUENCE [LARGE SCALE GENOMIC DNA]</scope>
    <source>
        <strain evidence="1 2">CC-CTC003</strain>
    </source>
</reference>
<comment type="caution">
    <text evidence="1">The sequence shown here is derived from an EMBL/GenBank/DDBJ whole genome shotgun (WGS) entry which is preliminary data.</text>
</comment>
<dbReference type="RefSeq" id="WP_136401587.1">
    <property type="nucleotide sequence ID" value="NZ_SSNZ01000001.1"/>
</dbReference>
<sequence length="269" mass="31514">MSSTATIALKNYKKLSLKVAPNGFSFCVTDTLNDRILELESVAFNYTQSLEDQLWRTFVDYPALTRHYDDIVVLHDNNFNTFVPKALFDENFLGSYLQYNTKVFESDFFAFDEIEVHEMNNVYVPFVNANNFLIDQFGSFDYKNSNTPLVSALLDLSRNKEEKQVFIHIQNTHFEIIISHNLKLLLFNSFEYKTPEDFVYYLLFTLEQLQLNPETVVVNLLGKITLNHPCYEIAYRYVRNIALLDTQALQKRYSLEENSILENFILLHS</sequence>
<accession>A0A4S4A453</accession>
<gene>
    <name evidence="1" type="ORF">E6C50_02325</name>
</gene>
<dbReference type="Proteomes" id="UP000307507">
    <property type="component" value="Unassembled WGS sequence"/>
</dbReference>
<proteinExistence type="predicted"/>
<dbReference type="EMBL" id="SSNZ01000001">
    <property type="protein sequence ID" value="THF53063.1"/>
    <property type="molecule type" value="Genomic_DNA"/>
</dbReference>
<dbReference type="Gene3D" id="3.30.420.260">
    <property type="match status" value="1"/>
</dbReference>
<keyword evidence="2" id="KW-1185">Reference proteome</keyword>
<dbReference type="CDD" id="cd24013">
    <property type="entry name" value="ASKHA_ATPase_BT3980-like"/>
    <property type="match status" value="1"/>
</dbReference>